<name>A0AAV5TA28_9BILA</name>
<comment type="caution">
    <text evidence="1">The sequence shown here is derived from an EMBL/GenBank/DDBJ whole genome shotgun (WGS) entry which is preliminary data.</text>
</comment>
<protein>
    <submittedName>
        <fullName evidence="1">Uncharacterized protein</fullName>
    </submittedName>
</protein>
<dbReference type="Proteomes" id="UP001432027">
    <property type="component" value="Unassembled WGS sequence"/>
</dbReference>
<dbReference type="EMBL" id="BTSX01000004">
    <property type="protein sequence ID" value="GMS92427.1"/>
    <property type="molecule type" value="Genomic_DNA"/>
</dbReference>
<evidence type="ECO:0000313" key="1">
    <source>
        <dbReference type="EMBL" id="GMS92427.1"/>
    </source>
</evidence>
<sequence>VALPGLTFLVYLMRDVPIIWGLASLSLLPVLDAVPKKAHSIWNSWEATTSASLCHLYSS</sequence>
<evidence type="ECO:0000313" key="2">
    <source>
        <dbReference type="Proteomes" id="UP001432027"/>
    </source>
</evidence>
<gene>
    <name evidence="1" type="ORF">PENTCL1PPCAC_14602</name>
</gene>
<accession>A0AAV5TA28</accession>
<proteinExistence type="predicted"/>
<reference evidence="1" key="1">
    <citation type="submission" date="2023-10" db="EMBL/GenBank/DDBJ databases">
        <title>Genome assembly of Pristionchus species.</title>
        <authorList>
            <person name="Yoshida K."/>
            <person name="Sommer R.J."/>
        </authorList>
    </citation>
    <scope>NUCLEOTIDE SEQUENCE</scope>
    <source>
        <strain evidence="1">RS0144</strain>
    </source>
</reference>
<dbReference type="AlphaFoldDB" id="A0AAV5TA28"/>
<organism evidence="1 2">
    <name type="scientific">Pristionchus entomophagus</name>
    <dbReference type="NCBI Taxonomy" id="358040"/>
    <lineage>
        <taxon>Eukaryota</taxon>
        <taxon>Metazoa</taxon>
        <taxon>Ecdysozoa</taxon>
        <taxon>Nematoda</taxon>
        <taxon>Chromadorea</taxon>
        <taxon>Rhabditida</taxon>
        <taxon>Rhabditina</taxon>
        <taxon>Diplogasteromorpha</taxon>
        <taxon>Diplogasteroidea</taxon>
        <taxon>Neodiplogasteridae</taxon>
        <taxon>Pristionchus</taxon>
    </lineage>
</organism>
<feature type="non-terminal residue" evidence="1">
    <location>
        <position position="1"/>
    </location>
</feature>
<keyword evidence="2" id="KW-1185">Reference proteome</keyword>